<name>A0A6C0DVT6_9ZZZZ</name>
<dbReference type="InterPro" id="IPR003615">
    <property type="entry name" value="HNH_nuc"/>
</dbReference>
<evidence type="ECO:0000259" key="1">
    <source>
        <dbReference type="Pfam" id="PF13392"/>
    </source>
</evidence>
<dbReference type="EMBL" id="MN739679">
    <property type="protein sequence ID" value="QHT20561.1"/>
    <property type="molecule type" value="Genomic_DNA"/>
</dbReference>
<dbReference type="AlphaFoldDB" id="A0A6C0DVT6"/>
<proteinExistence type="predicted"/>
<organism evidence="2">
    <name type="scientific">viral metagenome</name>
    <dbReference type="NCBI Taxonomy" id="1070528"/>
    <lineage>
        <taxon>unclassified sequences</taxon>
        <taxon>metagenomes</taxon>
        <taxon>organismal metagenomes</taxon>
    </lineage>
</organism>
<dbReference type="Pfam" id="PF13392">
    <property type="entry name" value="HNH_3"/>
    <property type="match status" value="1"/>
</dbReference>
<reference evidence="2" key="1">
    <citation type="journal article" date="2020" name="Nature">
        <title>Giant virus diversity and host interactions through global metagenomics.</title>
        <authorList>
            <person name="Schulz F."/>
            <person name="Roux S."/>
            <person name="Paez-Espino D."/>
            <person name="Jungbluth S."/>
            <person name="Walsh D.A."/>
            <person name="Denef V.J."/>
            <person name="McMahon K.D."/>
            <person name="Konstantinidis K.T."/>
            <person name="Eloe-Fadrosh E.A."/>
            <person name="Kyrpides N.C."/>
            <person name="Woyke T."/>
        </authorList>
    </citation>
    <scope>NUCLEOTIDE SEQUENCE</scope>
    <source>
        <strain evidence="2">GVMAG-M-3300023174-68</strain>
    </source>
</reference>
<feature type="domain" description="HNH nuclease" evidence="1">
    <location>
        <begin position="70"/>
        <end position="98"/>
    </location>
</feature>
<accession>A0A6C0DVT6</accession>
<dbReference type="InterPro" id="IPR044925">
    <property type="entry name" value="His-Me_finger_sf"/>
</dbReference>
<dbReference type="SUPFAM" id="SSF54060">
    <property type="entry name" value="His-Me finger endonucleases"/>
    <property type="match status" value="1"/>
</dbReference>
<evidence type="ECO:0000313" key="2">
    <source>
        <dbReference type="EMBL" id="QHT20561.1"/>
    </source>
</evidence>
<protein>
    <recommendedName>
        <fullName evidence="1">HNH nuclease domain-containing protein</fullName>
    </recommendedName>
</protein>
<sequence>MKNDYKIVTYNNKNYIVSYTQKNEPFVFDQEDFQNISNLNYYLTNVGYICCRSNIPLYLHHQIIKDYKFNGKYIDHINRIKTDNRKANLRLISQSDQNKNQSKRKRNVILPESCNINPNDISTFIWYIKESKTHGDRWMVEIKGKYKWKTTSSKMVSTRCKFELAKKHLRNLIINNPNLFHGHSMNGELSELGKILENEYIEILRLCGFNYKSNNQNTKDWLKENIDDLNNNEIAILRQF</sequence>